<dbReference type="GO" id="GO:0022857">
    <property type="term" value="F:transmembrane transporter activity"/>
    <property type="evidence" value="ECO:0007669"/>
    <property type="project" value="InterPro"/>
</dbReference>
<organism evidence="7 8">
    <name type="scientific">Mesorhabditis belari</name>
    <dbReference type="NCBI Taxonomy" id="2138241"/>
    <lineage>
        <taxon>Eukaryota</taxon>
        <taxon>Metazoa</taxon>
        <taxon>Ecdysozoa</taxon>
        <taxon>Nematoda</taxon>
        <taxon>Chromadorea</taxon>
        <taxon>Rhabditida</taxon>
        <taxon>Rhabditina</taxon>
        <taxon>Rhabditomorpha</taxon>
        <taxon>Rhabditoidea</taxon>
        <taxon>Rhabditidae</taxon>
        <taxon>Mesorhabditinae</taxon>
        <taxon>Mesorhabditis</taxon>
    </lineage>
</organism>
<dbReference type="Proteomes" id="UP000887575">
    <property type="component" value="Unassembled WGS sequence"/>
</dbReference>
<evidence type="ECO:0000256" key="4">
    <source>
        <dbReference type="ARBA" id="ARBA00023136"/>
    </source>
</evidence>
<dbReference type="WBParaSite" id="MBELARI_LOCUS16541">
    <property type="protein sequence ID" value="MBELARI_LOCUS16541"/>
    <property type="gene ID" value="MBELARI_LOCUS16541"/>
</dbReference>
<keyword evidence="4 5" id="KW-0472">Membrane</keyword>
<name>A0AAF3ER29_9BILA</name>
<evidence type="ECO:0000313" key="7">
    <source>
        <dbReference type="Proteomes" id="UP000887575"/>
    </source>
</evidence>
<evidence type="ECO:0000256" key="2">
    <source>
        <dbReference type="ARBA" id="ARBA00022692"/>
    </source>
</evidence>
<accession>A0AAF3ER29</accession>
<dbReference type="PROSITE" id="PS50850">
    <property type="entry name" value="MFS"/>
    <property type="match status" value="1"/>
</dbReference>
<dbReference type="InterPro" id="IPR011701">
    <property type="entry name" value="MFS"/>
</dbReference>
<feature type="transmembrane region" description="Helical" evidence="5">
    <location>
        <begin position="13"/>
        <end position="38"/>
    </location>
</feature>
<feature type="transmembrane region" description="Helical" evidence="5">
    <location>
        <begin position="214"/>
        <end position="232"/>
    </location>
</feature>
<dbReference type="SUPFAM" id="SSF103473">
    <property type="entry name" value="MFS general substrate transporter"/>
    <property type="match status" value="1"/>
</dbReference>
<feature type="transmembrane region" description="Helical" evidence="5">
    <location>
        <begin position="109"/>
        <end position="127"/>
    </location>
</feature>
<evidence type="ECO:0000259" key="6">
    <source>
        <dbReference type="PROSITE" id="PS50850"/>
    </source>
</evidence>
<dbReference type="AlphaFoldDB" id="A0AAF3ER29"/>
<feature type="transmembrane region" description="Helical" evidence="5">
    <location>
        <begin position="77"/>
        <end position="97"/>
    </location>
</feature>
<feature type="transmembrane region" description="Helical" evidence="5">
    <location>
        <begin position="147"/>
        <end position="166"/>
    </location>
</feature>
<feature type="domain" description="Major facilitator superfamily (MFS) profile" evidence="6">
    <location>
        <begin position="1"/>
        <end position="283"/>
    </location>
</feature>
<dbReference type="Pfam" id="PF07690">
    <property type="entry name" value="MFS_1"/>
    <property type="match status" value="1"/>
</dbReference>
<dbReference type="GO" id="GO:0006820">
    <property type="term" value="P:monoatomic anion transport"/>
    <property type="evidence" value="ECO:0007669"/>
    <property type="project" value="TreeGrafter"/>
</dbReference>
<dbReference type="Gene3D" id="1.20.1250.20">
    <property type="entry name" value="MFS general substrate transporter like domains"/>
    <property type="match status" value="2"/>
</dbReference>
<reference evidence="8" key="1">
    <citation type="submission" date="2024-02" db="UniProtKB">
        <authorList>
            <consortium name="WormBaseParasite"/>
        </authorList>
    </citation>
    <scope>IDENTIFICATION</scope>
</reference>
<dbReference type="PANTHER" id="PTHR11662">
    <property type="entry name" value="SOLUTE CARRIER FAMILY 17"/>
    <property type="match status" value="1"/>
</dbReference>
<evidence type="ECO:0000256" key="3">
    <source>
        <dbReference type="ARBA" id="ARBA00022989"/>
    </source>
</evidence>
<feature type="transmembrane region" description="Helical" evidence="5">
    <location>
        <begin position="50"/>
        <end position="71"/>
    </location>
</feature>
<sequence length="283" mass="31019">MSALGPFLAEQTYWAYFGTRVVLGMGEGFVIPCLNSLAVRWFPPNEKSTLGAIYTTGNQLAASLTSVLVAVLCTSPLGWPAIFYIHGIYGIIWSIIWKDHLLLPIHLNGIYTMIPFVAQFVLKIPLAMLSDFLKQRNLVDSNKAVKIFQGIGSFGIALSILALATIPSCERPYLALPILTAIGLSFSCAIPGFFTSTLSIAPPYTGTMSSIGRAYSTFANIFGSLLVSLIEYMNWPHKWIIIFSLASLLHVLSGVNFVLNGQAKVQSWVYRSSDEKDIPDITK</sequence>
<feature type="transmembrane region" description="Helical" evidence="5">
    <location>
        <begin position="173"/>
        <end position="194"/>
    </location>
</feature>
<dbReference type="InterPro" id="IPR020846">
    <property type="entry name" value="MFS_dom"/>
</dbReference>
<evidence type="ECO:0000256" key="5">
    <source>
        <dbReference type="SAM" id="Phobius"/>
    </source>
</evidence>
<dbReference type="InterPro" id="IPR050382">
    <property type="entry name" value="MFS_Na/Anion_cotransporter"/>
</dbReference>
<dbReference type="GO" id="GO:0016020">
    <property type="term" value="C:membrane"/>
    <property type="evidence" value="ECO:0007669"/>
    <property type="project" value="UniProtKB-SubCell"/>
</dbReference>
<comment type="subcellular location">
    <subcellularLocation>
        <location evidence="1">Membrane</location>
        <topology evidence="1">Multi-pass membrane protein</topology>
    </subcellularLocation>
</comment>
<feature type="transmembrane region" description="Helical" evidence="5">
    <location>
        <begin position="239"/>
        <end position="259"/>
    </location>
</feature>
<evidence type="ECO:0000313" key="8">
    <source>
        <dbReference type="WBParaSite" id="MBELARI_LOCUS16541"/>
    </source>
</evidence>
<keyword evidence="2 5" id="KW-0812">Transmembrane</keyword>
<keyword evidence="3 5" id="KW-1133">Transmembrane helix</keyword>
<protein>
    <recommendedName>
        <fullName evidence="6">Major facilitator superfamily (MFS) profile domain-containing protein</fullName>
    </recommendedName>
</protein>
<dbReference type="PANTHER" id="PTHR11662:SF405">
    <property type="entry name" value="PROTEIN CBG12249"/>
    <property type="match status" value="1"/>
</dbReference>
<keyword evidence="7" id="KW-1185">Reference proteome</keyword>
<proteinExistence type="predicted"/>
<evidence type="ECO:0000256" key="1">
    <source>
        <dbReference type="ARBA" id="ARBA00004141"/>
    </source>
</evidence>
<dbReference type="InterPro" id="IPR036259">
    <property type="entry name" value="MFS_trans_sf"/>
</dbReference>